<accession>A0ABX1CW72</accession>
<protein>
    <recommendedName>
        <fullName evidence="3">GIY-YIG nuclease family protein</fullName>
    </recommendedName>
</protein>
<comment type="caution">
    <text evidence="1">The sequence shown here is derived from an EMBL/GenBank/DDBJ whole genome shotgun (WGS) entry which is preliminary data.</text>
</comment>
<proteinExistence type="predicted"/>
<dbReference type="Proteomes" id="UP000732399">
    <property type="component" value="Unassembled WGS sequence"/>
</dbReference>
<evidence type="ECO:0000313" key="1">
    <source>
        <dbReference type="EMBL" id="NJR80853.1"/>
    </source>
</evidence>
<sequence>MSERFEQVELQPFRVLGERRTPKRCYVYAHLGPDRIPFYIGKGSGSRAWSTDRDAQWHHFVRSRCGCAYEVVIVAEDLDEGDALELEGELIARHGNTLTNWVNPGRQFDYAALDRFHKLRDATTSFISETRPLEISDPERAVARYREAIAQMHEYSAITYETGLVADLRREIGVSAQGDIAALDRLTLVLRKHGRFGEIVESVDEYFGRYLDSVTPNHPVLRRRAEAGAILAGERKAPKIPVGKPRARKTGTVPEGELAPLLAKARRDRAPWDWLVAARLCRTHHDHDREIALLEEFLSGARVPGRSWLELEERLFKLRAMLASG</sequence>
<keyword evidence="2" id="KW-1185">Reference proteome</keyword>
<reference evidence="1 2" key="1">
    <citation type="submission" date="2020-03" db="EMBL/GenBank/DDBJ databases">
        <authorList>
            <person name="Wang L."/>
            <person name="He N."/>
            <person name="Li Y."/>
            <person name="Fang Y."/>
            <person name="Zhang F."/>
        </authorList>
    </citation>
    <scope>NUCLEOTIDE SEQUENCE [LARGE SCALE GENOMIC DNA]</scope>
    <source>
        <strain evidence="1 2">36D10-4-7</strain>
    </source>
</reference>
<gene>
    <name evidence="1" type="ORF">HBH26_20000</name>
</gene>
<organism evidence="1 2">
    <name type="scientific">Sphingomonas corticis</name>
    <dbReference type="NCBI Taxonomy" id="2722791"/>
    <lineage>
        <taxon>Bacteria</taxon>
        <taxon>Pseudomonadati</taxon>
        <taxon>Pseudomonadota</taxon>
        <taxon>Alphaproteobacteria</taxon>
        <taxon>Sphingomonadales</taxon>
        <taxon>Sphingomonadaceae</taxon>
        <taxon>Sphingomonas</taxon>
    </lineage>
</organism>
<dbReference type="EMBL" id="JAAVJH010000038">
    <property type="protein sequence ID" value="NJR80853.1"/>
    <property type="molecule type" value="Genomic_DNA"/>
</dbReference>
<name>A0ABX1CW72_9SPHN</name>
<dbReference type="RefSeq" id="WP_168136335.1">
    <property type="nucleotide sequence ID" value="NZ_JAAVJH010000038.1"/>
</dbReference>
<evidence type="ECO:0000313" key="2">
    <source>
        <dbReference type="Proteomes" id="UP000732399"/>
    </source>
</evidence>
<evidence type="ECO:0008006" key="3">
    <source>
        <dbReference type="Google" id="ProtNLM"/>
    </source>
</evidence>